<evidence type="ECO:0000256" key="5">
    <source>
        <dbReference type="ARBA" id="ARBA00022827"/>
    </source>
</evidence>
<dbReference type="PANTHER" id="PTHR32361">
    <property type="entry name" value="FERRIC/CUPRIC REDUCTASE TRANSMEMBRANE COMPONENT"/>
    <property type="match status" value="1"/>
</dbReference>
<name>A0AAW0E0E2_9AGAR</name>
<feature type="compositionally biased region" description="Low complexity" evidence="10">
    <location>
        <begin position="1"/>
        <end position="13"/>
    </location>
</feature>
<gene>
    <name evidence="13" type="ORF">VNI00_002192</name>
</gene>
<dbReference type="Pfam" id="PF00743">
    <property type="entry name" value="FMO-like"/>
    <property type="match status" value="1"/>
</dbReference>
<dbReference type="PANTHER" id="PTHR32361:SF9">
    <property type="entry name" value="FERRIC REDUCTASE TRANSMEMBRANE COMPONENT 3-RELATED"/>
    <property type="match status" value="1"/>
</dbReference>
<dbReference type="InterPro" id="IPR013130">
    <property type="entry name" value="Fe3_Rdtase_TM_dom"/>
</dbReference>
<evidence type="ECO:0000256" key="6">
    <source>
        <dbReference type="ARBA" id="ARBA00022989"/>
    </source>
</evidence>
<dbReference type="EMBL" id="JAYKXP010000005">
    <property type="protein sequence ID" value="KAK7058556.1"/>
    <property type="molecule type" value="Genomic_DNA"/>
</dbReference>
<evidence type="ECO:0000256" key="2">
    <source>
        <dbReference type="ARBA" id="ARBA00022448"/>
    </source>
</evidence>
<keyword evidence="7" id="KW-0560">Oxidoreductase</keyword>
<comment type="caution">
    <text evidence="13">The sequence shown here is derived from an EMBL/GenBank/DDBJ whole genome shotgun (WGS) entry which is preliminary data.</text>
</comment>
<keyword evidence="5" id="KW-0274">FAD</keyword>
<dbReference type="InterPro" id="IPR036188">
    <property type="entry name" value="FAD/NAD-bd_sf"/>
</dbReference>
<keyword evidence="14" id="KW-1185">Reference proteome</keyword>
<evidence type="ECO:0000256" key="4">
    <source>
        <dbReference type="ARBA" id="ARBA00022692"/>
    </source>
</evidence>
<evidence type="ECO:0000256" key="10">
    <source>
        <dbReference type="SAM" id="MobiDB-lite"/>
    </source>
</evidence>
<feature type="transmembrane region" description="Helical" evidence="11">
    <location>
        <begin position="186"/>
        <end position="207"/>
    </location>
</feature>
<evidence type="ECO:0000256" key="8">
    <source>
        <dbReference type="ARBA" id="ARBA00023065"/>
    </source>
</evidence>
<reference evidence="13 14" key="1">
    <citation type="submission" date="2024-01" db="EMBL/GenBank/DDBJ databases">
        <title>A draft genome for a cacao thread blight-causing isolate of Paramarasmius palmivorus.</title>
        <authorList>
            <person name="Baruah I.K."/>
            <person name="Bukari Y."/>
            <person name="Amoako-Attah I."/>
            <person name="Meinhardt L.W."/>
            <person name="Bailey B.A."/>
            <person name="Cohen S.P."/>
        </authorList>
    </citation>
    <scope>NUCLEOTIDE SEQUENCE [LARGE SCALE GENOMIC DNA]</scope>
    <source>
        <strain evidence="13 14">GH-12</strain>
    </source>
</reference>
<dbReference type="GO" id="GO:0000293">
    <property type="term" value="F:ferric-chelate reductase activity"/>
    <property type="evidence" value="ECO:0007669"/>
    <property type="project" value="TreeGrafter"/>
</dbReference>
<dbReference type="InterPro" id="IPR039261">
    <property type="entry name" value="FNR_nucleotide-bd"/>
</dbReference>
<evidence type="ECO:0000256" key="3">
    <source>
        <dbReference type="ARBA" id="ARBA00022630"/>
    </source>
</evidence>
<feature type="transmembrane region" description="Helical" evidence="11">
    <location>
        <begin position="273"/>
        <end position="291"/>
    </location>
</feature>
<sequence length="1697" mass="190789">MLSCSSHDAASGGHSHGGDGMTTPECRAGDTAYLTTLAWCMHTKCALYNVPTSKLETFWEGYATGDTAVAPKWDYGTSLHNITEPPTRELTADDTLDFTALAPEDAYDTQFRTLTQVEYEETVHARYGVAILVTGFATPIVLTWMGYLPYMTGILERIKPYIVYPSTIGTYHVRPLPYLLGNAPTVGQSLFVAFFLILNIVLSVVNYRSAQPNAWYATRYQEVMAWVFYRTGTFGFALAPLAILFSGRNNILLWLTNWSHSTYLILHRWIARLYAFHVILHSILGIVLYKNTGRYSTELKQPYWIWGAVATVAVCVVLVTSVLPVRRWSYEMFLITHVVMNVFIIVGSWYHIYLLFGVQFGYDAWIYTASAVWFFDRLLRVMRILKIGVRRAKVIDIGDGYVRVDVEGIRWSAVPGQHVYTYFPTLTPLRPWENHPFSVLPTTMLQSQEYTKGSDDSQHEDVEKHAAHTIPAFEGHTTAGLRFSSRSLRADNRLLTLLDGPYPNNSTASVLQCDRVLLIGGGIGITSLLPWLNNHPNVKLFWSVKESAECLVHAMDGALSRISEKDIRVGQRLDITAVVNQEAESGWAKIGVVACGPGGLCDDVRAAVVAAGKKGQAIFELEVDSYTWKQQAFLTMSLGGAGGRLVGLTRDSDAIDDRRIDAFRNEIDNNEPVQVKHKSPISRLPTELLADIFTYLVHVPIPMPYPLTYRAAELQWLSITHVCHSWRSTALNHAPLWTCPNLSIPGLANAAIQRSKSANLHIVIPAIVESDVLDTVRNQLMRIETLDIFIGPTALMRDFVVSLLQPATRLRTLTLRGHRLTCPLPTPFLRLDAPRLTRASFYSCCVPWESPLLRNVTSLEVYDSSQSFLPTGPQFLKTLQQMPFLQSLGLHFAVPSAIEGTEVVHLPQLRQFKLTAENTSCSVVLAHIKFPETTTLVLDSWSSSSEFPPLVTGTLAKIYDTMTVVSIDLHNKPNEFRLILQAWNISDRIPTKVGNQHLGPPLLKITIEETCRYVGTMEMGVVEYMKGLCTVWALEAIHISGDLEPGDADLDVDSLFSPGRDGLFPYGPLIQSSSLKVLSIEDGHWAFQLMPALALSDEELSSDVPMPFPSLICLKISVHYYSNNNNSRPAGQIIDRLIRSLNWRAMHGRKLTMLSVGHWYGIRDEQLRALKEMVEELTHADAPQPATIAMDFTWNPFLLAYQIIQTLIAILLSPTPPPPHAKLSRPRIAVIGAGLTGVSSAAHCIGHGFDVVIFEAGGRESLGGIWARVNNTSGLQIHSLMYRFHPRIKWQSGYPSKQQILDAVEELWKAYLLEDKTKFNTKIERVWQDQEGKWYLNSEEYGKFDGIVAAIGTCGEPQMPHIEDQESFKGEIYHSSQLDGKDAKGKKVVIIGGGASAVEALEFVTAARAGKTTILARSDKWIIPRNAIVNMLLAMNVFGQELYISWIPEFLLKKLFYRDLEDLAPSHQGIFTETPMVNSDVLDKIRDGSAEWLRGDIVRFCEQGIVFNKRAKGVPKDGPGREQLVEADIVIMATGFKRPKLDFLPPDCFEKPYDPPNWYLQTFPPSYPSVSCINCTYVNAIGTVGNFHIGIYTRILLMFLVDPLARPYEWLMKRWIDMTRFLKSRSPTPAFDFFTYSELIWWYCFCVAINPFRWKWALFVFFGIGRDLPLAVVKREEIIRQYMGQENRKEEVSKKAS</sequence>
<dbReference type="InterPro" id="IPR051410">
    <property type="entry name" value="Ferric/Cupric_Reductase"/>
</dbReference>
<dbReference type="GO" id="GO:0050660">
    <property type="term" value="F:flavin adenine dinucleotide binding"/>
    <property type="evidence" value="ECO:0007669"/>
    <property type="project" value="InterPro"/>
</dbReference>
<evidence type="ECO:0000313" key="14">
    <source>
        <dbReference type="Proteomes" id="UP001383192"/>
    </source>
</evidence>
<keyword evidence="9 11" id="KW-0472">Membrane</keyword>
<dbReference type="GO" id="GO:0050661">
    <property type="term" value="F:NADP binding"/>
    <property type="evidence" value="ECO:0007669"/>
    <property type="project" value="InterPro"/>
</dbReference>
<feature type="region of interest" description="Disordered" evidence="10">
    <location>
        <begin position="1"/>
        <end position="22"/>
    </location>
</feature>
<feature type="transmembrane region" description="Helical" evidence="11">
    <location>
        <begin position="227"/>
        <end position="245"/>
    </location>
</feature>
<dbReference type="CDD" id="cd06186">
    <property type="entry name" value="NOX_Duox_like_FAD_NADP"/>
    <property type="match status" value="1"/>
</dbReference>
<dbReference type="GO" id="GO:0015677">
    <property type="term" value="P:copper ion import"/>
    <property type="evidence" value="ECO:0007669"/>
    <property type="project" value="TreeGrafter"/>
</dbReference>
<dbReference type="GO" id="GO:0006826">
    <property type="term" value="P:iron ion transport"/>
    <property type="evidence" value="ECO:0007669"/>
    <property type="project" value="TreeGrafter"/>
</dbReference>
<evidence type="ECO:0000256" key="1">
    <source>
        <dbReference type="ARBA" id="ARBA00004141"/>
    </source>
</evidence>
<dbReference type="GO" id="GO:0004499">
    <property type="term" value="F:N,N-dimethylaniline monooxygenase activity"/>
    <property type="evidence" value="ECO:0007669"/>
    <property type="project" value="InterPro"/>
</dbReference>
<dbReference type="SFLD" id="SFLDG01168">
    <property type="entry name" value="Ferric_reductase_subgroup_(FRE"/>
    <property type="match status" value="1"/>
</dbReference>
<evidence type="ECO:0000256" key="7">
    <source>
        <dbReference type="ARBA" id="ARBA00023002"/>
    </source>
</evidence>
<dbReference type="SUPFAM" id="SSF51905">
    <property type="entry name" value="FAD/NAD(P)-binding domain"/>
    <property type="match status" value="1"/>
</dbReference>
<keyword evidence="8" id="KW-0406">Ion transport</keyword>
<evidence type="ECO:0000313" key="13">
    <source>
        <dbReference type="EMBL" id="KAK7058556.1"/>
    </source>
</evidence>
<keyword evidence="4 11" id="KW-0812">Transmembrane</keyword>
<dbReference type="SUPFAM" id="SSF52343">
    <property type="entry name" value="Ferredoxin reductase-like, C-terminal NADP-linked domain"/>
    <property type="match status" value="1"/>
</dbReference>
<comment type="subcellular location">
    <subcellularLocation>
        <location evidence="1">Membrane</location>
        <topology evidence="1">Multi-pass membrane protein</topology>
    </subcellularLocation>
</comment>
<dbReference type="SFLD" id="SFLDS00052">
    <property type="entry name" value="Ferric_Reductase_Domain"/>
    <property type="match status" value="1"/>
</dbReference>
<dbReference type="GO" id="GO:0006879">
    <property type="term" value="P:intracellular iron ion homeostasis"/>
    <property type="evidence" value="ECO:0007669"/>
    <property type="project" value="TreeGrafter"/>
</dbReference>
<feature type="transmembrane region" description="Helical" evidence="11">
    <location>
        <begin position="303"/>
        <end position="325"/>
    </location>
</feature>
<dbReference type="GO" id="GO:0005886">
    <property type="term" value="C:plasma membrane"/>
    <property type="evidence" value="ECO:0007669"/>
    <property type="project" value="TreeGrafter"/>
</dbReference>
<proteinExistence type="predicted"/>
<feature type="transmembrane region" description="Helical" evidence="11">
    <location>
        <begin position="332"/>
        <end position="352"/>
    </location>
</feature>
<keyword evidence="2" id="KW-0813">Transport</keyword>
<dbReference type="Pfam" id="PF01794">
    <property type="entry name" value="Ferric_reduct"/>
    <property type="match status" value="1"/>
</dbReference>
<evidence type="ECO:0000259" key="12">
    <source>
        <dbReference type="Pfam" id="PF01794"/>
    </source>
</evidence>
<evidence type="ECO:0000256" key="9">
    <source>
        <dbReference type="ARBA" id="ARBA00023136"/>
    </source>
</evidence>
<feature type="transmembrane region" description="Helical" evidence="11">
    <location>
        <begin position="127"/>
        <end position="147"/>
    </location>
</feature>
<dbReference type="Proteomes" id="UP001383192">
    <property type="component" value="Unassembled WGS sequence"/>
</dbReference>
<organism evidence="13 14">
    <name type="scientific">Paramarasmius palmivorus</name>
    <dbReference type="NCBI Taxonomy" id="297713"/>
    <lineage>
        <taxon>Eukaryota</taxon>
        <taxon>Fungi</taxon>
        <taxon>Dikarya</taxon>
        <taxon>Basidiomycota</taxon>
        <taxon>Agaricomycotina</taxon>
        <taxon>Agaricomycetes</taxon>
        <taxon>Agaricomycetidae</taxon>
        <taxon>Agaricales</taxon>
        <taxon>Marasmiineae</taxon>
        <taxon>Marasmiaceae</taxon>
        <taxon>Paramarasmius</taxon>
    </lineage>
</organism>
<accession>A0AAW0E0E2</accession>
<dbReference type="InterPro" id="IPR020946">
    <property type="entry name" value="Flavin_mOase-like"/>
</dbReference>
<keyword evidence="6 11" id="KW-1133">Transmembrane helix</keyword>
<dbReference type="Gene3D" id="3.50.50.60">
    <property type="entry name" value="FAD/NAD(P)-binding domain"/>
    <property type="match status" value="1"/>
</dbReference>
<protein>
    <recommendedName>
        <fullName evidence="12">Ferric oxidoreductase domain-containing protein</fullName>
    </recommendedName>
</protein>
<dbReference type="Gene3D" id="3.40.50.80">
    <property type="entry name" value="Nucleotide-binding domain of ferredoxin-NADP reductase (FNR) module"/>
    <property type="match status" value="1"/>
</dbReference>
<keyword evidence="3" id="KW-0285">Flavoprotein</keyword>
<feature type="domain" description="Ferric oxidoreductase" evidence="12">
    <location>
        <begin position="231"/>
        <end position="347"/>
    </location>
</feature>
<dbReference type="PRINTS" id="PR00469">
    <property type="entry name" value="PNDRDTASEII"/>
</dbReference>
<evidence type="ECO:0000256" key="11">
    <source>
        <dbReference type="SAM" id="Phobius"/>
    </source>
</evidence>
<dbReference type="Gene3D" id="1.20.1280.50">
    <property type="match status" value="1"/>
</dbReference>